<comment type="caution">
    <text evidence="2">The sequence shown here is derived from an EMBL/GenBank/DDBJ whole genome shotgun (WGS) entry which is preliminary data.</text>
</comment>
<dbReference type="PANTHER" id="PTHR42791">
    <property type="entry name" value="GNAT FAMILY ACETYLTRANSFERASE"/>
    <property type="match status" value="1"/>
</dbReference>
<dbReference type="InterPro" id="IPR000182">
    <property type="entry name" value="GNAT_dom"/>
</dbReference>
<organism evidence="2 3">
    <name type="scientific">Nesterenkonia aerolata</name>
    <dbReference type="NCBI Taxonomy" id="3074079"/>
    <lineage>
        <taxon>Bacteria</taxon>
        <taxon>Bacillati</taxon>
        <taxon>Actinomycetota</taxon>
        <taxon>Actinomycetes</taxon>
        <taxon>Micrococcales</taxon>
        <taxon>Micrococcaceae</taxon>
        <taxon>Nesterenkonia</taxon>
    </lineage>
</organism>
<proteinExistence type="predicted"/>
<dbReference type="RefSeq" id="WP_310547195.1">
    <property type="nucleotide sequence ID" value="NZ_JAVKGR010000001.1"/>
</dbReference>
<keyword evidence="3" id="KW-1185">Reference proteome</keyword>
<dbReference type="SUPFAM" id="SSF55729">
    <property type="entry name" value="Acyl-CoA N-acyltransferases (Nat)"/>
    <property type="match status" value="1"/>
</dbReference>
<evidence type="ECO:0000259" key="1">
    <source>
        <dbReference type="PROSITE" id="PS51186"/>
    </source>
</evidence>
<dbReference type="PROSITE" id="PS51186">
    <property type="entry name" value="GNAT"/>
    <property type="match status" value="1"/>
</dbReference>
<dbReference type="Pfam" id="PF00583">
    <property type="entry name" value="Acetyltransf_1"/>
    <property type="match status" value="1"/>
</dbReference>
<dbReference type="EMBL" id="JAVKGR010000001">
    <property type="protein sequence ID" value="MDR8018210.1"/>
    <property type="molecule type" value="Genomic_DNA"/>
</dbReference>
<gene>
    <name evidence="2" type="ORF">RIL96_01335</name>
</gene>
<dbReference type="PANTHER" id="PTHR42791:SF1">
    <property type="entry name" value="N-ACETYLTRANSFERASE DOMAIN-CONTAINING PROTEIN"/>
    <property type="match status" value="1"/>
</dbReference>
<accession>A0ABU2DPC5</accession>
<reference evidence="2 3" key="1">
    <citation type="submission" date="2023-09" db="EMBL/GenBank/DDBJ databases">
        <title>Description of three actinobacteria isolated from air of manufacturing shop in a pharmaceutical factory.</title>
        <authorList>
            <person name="Zhang D.-F."/>
        </authorList>
    </citation>
    <scope>NUCLEOTIDE SEQUENCE [LARGE SCALE GENOMIC DNA]</scope>
    <source>
        <strain evidence="2 3">LY-0111</strain>
    </source>
</reference>
<evidence type="ECO:0000313" key="2">
    <source>
        <dbReference type="EMBL" id="MDR8018210.1"/>
    </source>
</evidence>
<dbReference type="Gene3D" id="3.40.630.30">
    <property type="match status" value="1"/>
</dbReference>
<name>A0ABU2DPC5_9MICC</name>
<dbReference type="InterPro" id="IPR052523">
    <property type="entry name" value="Trichothecene_AcTrans"/>
</dbReference>
<sequence>MSNHDVRVLHAESDQLPECARIMAAAFQDNAEFRWILPDDEARASLLPVFFGSSLRHVGSTGTVLIAHQPADQSPESQAEPTSVISGAAAWSPPGTWRPAWWRELMNAPRMFFAASPPQLRRFAQRGSMVDKAMRAAHPQTPHWYLAGVGVAPHAHGAGIGSALIQAGLDRADAQGLPAYLECVRTLIPYYERFGFVETAQIDVGEGCPAQVGMWREPTR</sequence>
<dbReference type="InterPro" id="IPR016181">
    <property type="entry name" value="Acyl_CoA_acyltransferase"/>
</dbReference>
<dbReference type="CDD" id="cd04301">
    <property type="entry name" value="NAT_SF"/>
    <property type="match status" value="1"/>
</dbReference>
<evidence type="ECO:0000313" key="3">
    <source>
        <dbReference type="Proteomes" id="UP001251870"/>
    </source>
</evidence>
<protein>
    <submittedName>
        <fullName evidence="2">GNAT family N-acetyltransferase</fullName>
    </submittedName>
</protein>
<dbReference type="Proteomes" id="UP001251870">
    <property type="component" value="Unassembled WGS sequence"/>
</dbReference>
<feature type="domain" description="N-acetyltransferase" evidence="1">
    <location>
        <begin position="71"/>
        <end position="219"/>
    </location>
</feature>